<dbReference type="RefSeq" id="WP_010010436.1">
    <property type="nucleotide sequence ID" value="NZ_AZCN01000012.1"/>
</dbReference>
<accession>A0A0R1FA59</accession>
<dbReference type="GeneID" id="65918406"/>
<sequence length="233" mass="25811">MYVGYFDSFYDLPQLNKHLRCHWRAYYPAKKVGIKAPIAAGKFPLILTLNLPADCGQILAAAGNIVCQLQFPQRHATTPNDYPQWLAEHPRLVAANKQAVKQSLLVIEQLLSPHQINSAPLQAHIRPQQVGACGYGFGGSVALELLRRSHLIMAASGATSYLASQKWASPCEQPQLLIQSPAKPGLSPIFKRARKRAYLYTTPQLTPAKLTTLSRSFFAASFAHQPFDFAQLF</sequence>
<protein>
    <recommendedName>
        <fullName evidence="3">Dienelactone hydrolase domain-containing protein</fullName>
    </recommendedName>
</protein>
<evidence type="ECO:0000313" key="2">
    <source>
        <dbReference type="Proteomes" id="UP000051181"/>
    </source>
</evidence>
<comment type="caution">
    <text evidence="1">The sequence shown here is derived from an EMBL/GenBank/DDBJ whole genome shotgun (WGS) entry which is preliminary data.</text>
</comment>
<dbReference type="Gene3D" id="3.40.50.1820">
    <property type="entry name" value="alpha/beta hydrolase"/>
    <property type="match status" value="1"/>
</dbReference>
<dbReference type="AlphaFoldDB" id="A0A0R1FA59"/>
<evidence type="ECO:0000313" key="1">
    <source>
        <dbReference type="EMBL" id="KRK18600.1"/>
    </source>
</evidence>
<gene>
    <name evidence="1" type="ORF">FD22_GL000337</name>
</gene>
<proteinExistence type="predicted"/>
<evidence type="ECO:0008006" key="3">
    <source>
        <dbReference type="Google" id="ProtNLM"/>
    </source>
</evidence>
<reference evidence="1 2" key="1">
    <citation type="journal article" date="2015" name="Genome Announc.">
        <title>Expanding the biotechnology potential of lactobacilli through comparative genomics of 213 strains and associated genera.</title>
        <authorList>
            <person name="Sun Z."/>
            <person name="Harris H.M."/>
            <person name="McCann A."/>
            <person name="Guo C."/>
            <person name="Argimon S."/>
            <person name="Zhang W."/>
            <person name="Yang X."/>
            <person name="Jeffery I.B."/>
            <person name="Cooney J.C."/>
            <person name="Kagawa T.F."/>
            <person name="Liu W."/>
            <person name="Song Y."/>
            <person name="Salvetti E."/>
            <person name="Wrobel A."/>
            <person name="Rasinkangas P."/>
            <person name="Parkhill J."/>
            <person name="Rea M.C."/>
            <person name="O'Sullivan O."/>
            <person name="Ritari J."/>
            <person name="Douillard F.P."/>
            <person name="Paul Ross R."/>
            <person name="Yang R."/>
            <person name="Briner A.E."/>
            <person name="Felis G.E."/>
            <person name="de Vos W.M."/>
            <person name="Barrangou R."/>
            <person name="Klaenhammer T.R."/>
            <person name="Caufield P.W."/>
            <person name="Cui Y."/>
            <person name="Zhang H."/>
            <person name="O'Toole P.W."/>
        </authorList>
    </citation>
    <scope>NUCLEOTIDE SEQUENCE [LARGE SCALE GENOMIC DNA]</scope>
    <source>
        <strain evidence="1 2">DSM 20001</strain>
    </source>
</reference>
<dbReference type="Proteomes" id="UP000051181">
    <property type="component" value="Unassembled WGS sequence"/>
</dbReference>
<name>A0A0R1FA59_9LACO</name>
<organism evidence="1 2">
    <name type="scientific">Loigolactobacillus coryniformis subsp. coryniformis KCTC 3167 = DSM 20001</name>
    <dbReference type="NCBI Taxonomy" id="913848"/>
    <lineage>
        <taxon>Bacteria</taxon>
        <taxon>Bacillati</taxon>
        <taxon>Bacillota</taxon>
        <taxon>Bacilli</taxon>
        <taxon>Lactobacillales</taxon>
        <taxon>Lactobacillaceae</taxon>
        <taxon>Loigolactobacillus</taxon>
    </lineage>
</organism>
<dbReference type="EMBL" id="AZCN01000012">
    <property type="protein sequence ID" value="KRK18600.1"/>
    <property type="molecule type" value="Genomic_DNA"/>
</dbReference>
<dbReference type="PATRIC" id="fig|913848.6.peg.339"/>
<dbReference type="InterPro" id="IPR029058">
    <property type="entry name" value="AB_hydrolase_fold"/>
</dbReference>